<dbReference type="Proteomes" id="UP000789396">
    <property type="component" value="Unassembled WGS sequence"/>
</dbReference>
<evidence type="ECO:0000313" key="2">
    <source>
        <dbReference type="Proteomes" id="UP000789396"/>
    </source>
</evidence>
<feature type="non-terminal residue" evidence="1">
    <location>
        <position position="1"/>
    </location>
</feature>
<sequence length="57" mass="6052">IGIAKKGVQTALDTGTMDEFIGILHSFIELKSIQSDNSLGLGNIGLVTNLHIILHHG</sequence>
<dbReference type="OrthoDB" id="10369500at2759"/>
<name>A0A9N9BHK1_9GLOM</name>
<dbReference type="AlphaFoldDB" id="A0A9N9BHK1"/>
<evidence type="ECO:0000313" key="1">
    <source>
        <dbReference type="EMBL" id="CAG8566083.1"/>
    </source>
</evidence>
<proteinExistence type="predicted"/>
<accession>A0A9N9BHK1</accession>
<protein>
    <submittedName>
        <fullName evidence="1">6197_t:CDS:1</fullName>
    </submittedName>
</protein>
<comment type="caution">
    <text evidence="1">The sequence shown here is derived from an EMBL/GenBank/DDBJ whole genome shotgun (WGS) entry which is preliminary data.</text>
</comment>
<gene>
    <name evidence="1" type="ORF">RFULGI_LOCUS5267</name>
</gene>
<keyword evidence="2" id="KW-1185">Reference proteome</keyword>
<dbReference type="EMBL" id="CAJVPZ010005799">
    <property type="protein sequence ID" value="CAG8566083.1"/>
    <property type="molecule type" value="Genomic_DNA"/>
</dbReference>
<organism evidence="1 2">
    <name type="scientific">Racocetra fulgida</name>
    <dbReference type="NCBI Taxonomy" id="60492"/>
    <lineage>
        <taxon>Eukaryota</taxon>
        <taxon>Fungi</taxon>
        <taxon>Fungi incertae sedis</taxon>
        <taxon>Mucoromycota</taxon>
        <taxon>Glomeromycotina</taxon>
        <taxon>Glomeromycetes</taxon>
        <taxon>Diversisporales</taxon>
        <taxon>Gigasporaceae</taxon>
        <taxon>Racocetra</taxon>
    </lineage>
</organism>
<reference evidence="1" key="1">
    <citation type="submission" date="2021-06" db="EMBL/GenBank/DDBJ databases">
        <authorList>
            <person name="Kallberg Y."/>
            <person name="Tangrot J."/>
            <person name="Rosling A."/>
        </authorList>
    </citation>
    <scope>NUCLEOTIDE SEQUENCE</scope>
    <source>
        <strain evidence="1">IN212</strain>
    </source>
</reference>